<dbReference type="PANTHER" id="PTHR42873">
    <property type="entry name" value="RIBOSOMAL RNA LARGE SUBUNIT METHYLTRANSFERASE"/>
    <property type="match status" value="1"/>
</dbReference>
<evidence type="ECO:0000313" key="6">
    <source>
        <dbReference type="EMBL" id="KAF6003046.1"/>
    </source>
</evidence>
<sequence length="588" mass="65564">MGFILFGSLLRSESIRIGRSRPKRSKHSLTEGFVREQRPDADALMVYRCRLTASGLQRTWAKTDHRFLYSLPNVYRLNELSGKATRQRVRPGPKWICRGTTRESSQDVASATLSEPTVYVRSEKAHLFHRQGRPLVFAGAIVEPPKSQSRDRRALWPRSGDLVRVMVDATTTCRKGSVSSMPDDTVLGYGFYNHDSMYRVRLIWQTRLDGEAIPRQEQADGTFRIDLKRVLARHFATALGIREHLGLLEGPAPACRLINGEGDRVSGLCVDLYAQYLVVQSSARWAEQYRAQIEAALLDVTSGKYSVIWRPNWDRLRQDGISKESVSSRPDPLMGQTPQGEEPAQIPPITIMENGLFFLADLEHGQKTGHYCDQRDNRLFVRQLVQDAHIERVLDLCTYTGGFAMNAIRGGAHQVTAVDSSSQALRLAYKNATTNQISCTLVLDEHASMPEPPTTTLWLQRDDVQNFCDRLYAAAAAGSGNELLYDLVVLDPPKLAPTVESLPRARHRYRKMNAAAMKAVRKGGFLFTCTCSASMTQNGMFPATLMEAAFDAGRKITILAERGAALDHVVSPAAPEGRYLTALLLAVE</sequence>
<dbReference type="Gene3D" id="2.30.130.10">
    <property type="entry name" value="PUA domain"/>
    <property type="match status" value="1"/>
</dbReference>
<protein>
    <recommendedName>
        <fullName evidence="5">S-adenosylmethionine-dependent methyltransferase domain-containing protein</fullName>
    </recommendedName>
</protein>
<comment type="caution">
    <text evidence="6">The sequence shown here is derived from an EMBL/GenBank/DDBJ whole genome shotgun (WGS) entry which is preliminary data.</text>
</comment>
<dbReference type="Proteomes" id="UP000530660">
    <property type="component" value="Unassembled WGS sequence"/>
</dbReference>
<evidence type="ECO:0000256" key="4">
    <source>
        <dbReference type="SAM" id="MobiDB-lite"/>
    </source>
</evidence>
<dbReference type="InterPro" id="IPR036974">
    <property type="entry name" value="PUA_sf"/>
</dbReference>
<feature type="region of interest" description="Disordered" evidence="4">
    <location>
        <begin position="320"/>
        <end position="341"/>
    </location>
</feature>
<accession>A0A7J7IIV9</accession>
<dbReference type="AlphaFoldDB" id="A0A7J7IIV9"/>
<evidence type="ECO:0000313" key="7">
    <source>
        <dbReference type="Proteomes" id="UP000530660"/>
    </source>
</evidence>
<dbReference type="GO" id="GO:0003723">
    <property type="term" value="F:RNA binding"/>
    <property type="evidence" value="ECO:0007669"/>
    <property type="project" value="InterPro"/>
</dbReference>
<gene>
    <name evidence="6" type="ORF">F1559_003214</name>
</gene>
<keyword evidence="3" id="KW-0949">S-adenosyl-L-methionine</keyword>
<dbReference type="InterPro" id="IPR019614">
    <property type="entry name" value="SAM-dep_methyl-trfase"/>
</dbReference>
<dbReference type="CDD" id="cd11572">
    <property type="entry name" value="RlmI_M_like"/>
    <property type="match status" value="1"/>
</dbReference>
<evidence type="ECO:0000256" key="3">
    <source>
        <dbReference type="ARBA" id="ARBA00022691"/>
    </source>
</evidence>
<dbReference type="Pfam" id="PF10672">
    <property type="entry name" value="Methyltrans_SAM"/>
    <property type="match status" value="1"/>
</dbReference>
<evidence type="ECO:0000256" key="1">
    <source>
        <dbReference type="ARBA" id="ARBA00022603"/>
    </source>
</evidence>
<dbReference type="EMBL" id="VWRR01000008">
    <property type="protein sequence ID" value="KAF6003046.1"/>
    <property type="molecule type" value="Genomic_DNA"/>
</dbReference>
<dbReference type="PANTHER" id="PTHR42873:SF1">
    <property type="entry name" value="S-ADENOSYLMETHIONINE-DEPENDENT METHYLTRANSFERASE DOMAIN-CONTAINING PROTEIN"/>
    <property type="match status" value="1"/>
</dbReference>
<keyword evidence="7" id="KW-1185">Reference proteome</keyword>
<dbReference type="Gene3D" id="3.30.750.80">
    <property type="entry name" value="RNA methyltransferase domain (HRMD) like"/>
    <property type="match status" value="1"/>
</dbReference>
<evidence type="ECO:0000256" key="2">
    <source>
        <dbReference type="ARBA" id="ARBA00022679"/>
    </source>
</evidence>
<dbReference type="SUPFAM" id="SSF53335">
    <property type="entry name" value="S-adenosyl-L-methionine-dependent methyltransferases"/>
    <property type="match status" value="1"/>
</dbReference>
<feature type="domain" description="S-adenosylmethionine-dependent methyltransferase" evidence="5">
    <location>
        <begin position="350"/>
        <end position="431"/>
    </location>
</feature>
<reference evidence="6 7" key="1">
    <citation type="journal article" date="2020" name="J. Phycol.">
        <title>Comparative genome analysis reveals Cyanidiococcus gen. nov., a new extremophilic red algal genus sister to Cyanidioschyzon (Cyanidioschyzonaceae, Rhodophyta).</title>
        <authorList>
            <person name="Liu S.-L."/>
            <person name="Chiang Y.-R."/>
            <person name="Yoon H.S."/>
            <person name="Fu H.-Y."/>
        </authorList>
    </citation>
    <scope>NUCLEOTIDE SEQUENCE [LARGE SCALE GENOMIC DNA]</scope>
    <source>
        <strain evidence="6 7">THAL066</strain>
    </source>
</reference>
<dbReference type="InterPro" id="IPR029063">
    <property type="entry name" value="SAM-dependent_MTases_sf"/>
</dbReference>
<proteinExistence type="predicted"/>
<keyword evidence="2" id="KW-0808">Transferase</keyword>
<dbReference type="Gene3D" id="3.40.50.150">
    <property type="entry name" value="Vaccinia Virus protein VP39"/>
    <property type="match status" value="1"/>
</dbReference>
<dbReference type="CDD" id="cd02440">
    <property type="entry name" value="AdoMet_MTases"/>
    <property type="match status" value="1"/>
</dbReference>
<name>A0A7J7IIV9_9RHOD</name>
<dbReference type="GO" id="GO:0032259">
    <property type="term" value="P:methylation"/>
    <property type="evidence" value="ECO:0007669"/>
    <property type="project" value="UniProtKB-KW"/>
</dbReference>
<keyword evidence="1" id="KW-0489">Methyltransferase</keyword>
<dbReference type="GO" id="GO:0008168">
    <property type="term" value="F:methyltransferase activity"/>
    <property type="evidence" value="ECO:0007669"/>
    <property type="project" value="UniProtKB-KW"/>
</dbReference>
<evidence type="ECO:0000259" key="5">
    <source>
        <dbReference type="Pfam" id="PF10672"/>
    </source>
</evidence>
<dbReference type="OrthoDB" id="269872at2759"/>
<organism evidence="6 7">
    <name type="scientific">Cyanidiococcus yangmingshanensis</name>
    <dbReference type="NCBI Taxonomy" id="2690220"/>
    <lineage>
        <taxon>Eukaryota</taxon>
        <taxon>Rhodophyta</taxon>
        <taxon>Bangiophyceae</taxon>
        <taxon>Cyanidiales</taxon>
        <taxon>Cyanidiaceae</taxon>
        <taxon>Cyanidiococcus</taxon>
    </lineage>
</organism>